<dbReference type="GO" id="GO:0004350">
    <property type="term" value="F:glutamate-5-semialdehyde dehydrogenase activity"/>
    <property type="evidence" value="ECO:0007669"/>
    <property type="project" value="UniProtKB-UniRule"/>
</dbReference>
<dbReference type="GO" id="GO:0005524">
    <property type="term" value="F:ATP binding"/>
    <property type="evidence" value="ECO:0007669"/>
    <property type="project" value="UniProtKB-UniRule"/>
</dbReference>
<evidence type="ECO:0000313" key="20">
    <source>
        <dbReference type="Proteomes" id="UP000030746"/>
    </source>
</evidence>
<evidence type="ECO:0000259" key="18">
    <source>
        <dbReference type="Pfam" id="PF00696"/>
    </source>
</evidence>
<evidence type="ECO:0000256" key="10">
    <source>
        <dbReference type="ARBA" id="ARBA00022840"/>
    </source>
</evidence>
<keyword evidence="10 16" id="KW-0067">ATP-binding</keyword>
<sequence>MFYKVASSRLQSTSFLIGKFGKLACKHRSKTKFMAAQYRNISTSAIQKQHALHRNDLVNAERIVVKLGSAVITREDECGIALGRLASIVEQVSQLQNQGKDVLMVTSGAVAFGKQKLHQEIIMSRSMRQTISRRDSSNHPLLEPRACAAAGQSGLMSLYEAMFLQYGIRTAQVLLTKPDFDDAYTCKNLQSTLNELLKLNIIPILNANDAIAPPPETDRDLAGIISVKDNDSLAARLSVETKADLLIIMSDVNGLYNTPPGTPGSRLLHTFCPSNESSQIVFGEKSRVGLGGMESKVTAANWALKHGVSCVICNGCEDNAIINIAGGKKVGTFFTSQPSTGTPVELQAIQAREGSRLLQALSGEKRAAMVHRLADLLLERKKEILAANQQDIQLAAKSGLSGPLASRLYLNDKKLTTLSDGLRQIADEALHAVGRVLQKTRISHGMELQQITVPIGVLMVIFESRPDALPQVAALAICSGNGLLLKGGKEASHTNKILHELVEEALLLFVPKETISLVSRREDIQDLLHLSDYIDLIIPRGSSQLVQSIQHASKGIPVLGHSEGVCHVYIDKHADIDKALRIVLDSKCEYPAACNAMETVLVHKSLVYTPLFDQICDVLKQENVKLHLGPRLAEVMKFGPVNDTDMKKEYSSLECAVEIVDNVNDAIKHINDNGSSHTDTIVTEDDDNAEIFIKMVDSACVFHNSSTRFADGYRFGLGAEVGISTSRIHARGPVGIEGLLTTKWILRGSGQIVQDFDEGGLEYIHEKLPIDYKNDSQNGGNSAVSHS</sequence>
<evidence type="ECO:0000256" key="16">
    <source>
        <dbReference type="PIRNR" id="PIRNR036429"/>
    </source>
</evidence>
<dbReference type="GO" id="GO:0004349">
    <property type="term" value="F:glutamate 5-kinase activity"/>
    <property type="evidence" value="ECO:0007669"/>
    <property type="project" value="UniProtKB-UniRule"/>
</dbReference>
<evidence type="ECO:0000256" key="2">
    <source>
        <dbReference type="ARBA" id="ARBA00005185"/>
    </source>
</evidence>
<evidence type="ECO:0000259" key="17">
    <source>
        <dbReference type="Pfam" id="PF00171"/>
    </source>
</evidence>
<dbReference type="InterPro" id="IPR015590">
    <property type="entry name" value="Aldehyde_DH_dom"/>
</dbReference>
<dbReference type="EC" id="1.2.1.41" evidence="16"/>
<dbReference type="FunFam" id="3.40.1160.10:FF:000010">
    <property type="entry name" value="Delta-1-pyrroline-5-carboxylate synthase"/>
    <property type="match status" value="1"/>
</dbReference>
<dbReference type="AlphaFoldDB" id="V4AZ87"/>
<dbReference type="HOGENOM" id="CLU_016144_0_0_1"/>
<dbReference type="InterPro" id="IPR041744">
    <property type="entry name" value="G5K_ProBA"/>
</dbReference>
<dbReference type="InterPro" id="IPR000965">
    <property type="entry name" value="GPR_dom"/>
</dbReference>
<proteinExistence type="inferred from homology"/>
<dbReference type="Proteomes" id="UP000030746">
    <property type="component" value="Unassembled WGS sequence"/>
</dbReference>
<dbReference type="CDD" id="cd07079">
    <property type="entry name" value="ALDH_F18-19_ProA-GPR"/>
    <property type="match status" value="1"/>
</dbReference>
<dbReference type="PROSITE" id="PS00902">
    <property type="entry name" value="GLUTAMATE_5_KINASE"/>
    <property type="match status" value="1"/>
</dbReference>
<keyword evidence="20" id="KW-1185">Reference proteome</keyword>
<dbReference type="EC" id="2.7.2.11" evidence="16"/>
<evidence type="ECO:0000256" key="8">
    <source>
        <dbReference type="ARBA" id="ARBA00022741"/>
    </source>
</evidence>
<dbReference type="KEGG" id="lgi:LOTGIDRAFT_225803"/>
<dbReference type="CTD" id="20247307"/>
<evidence type="ECO:0000256" key="12">
    <source>
        <dbReference type="ARBA" id="ARBA00023002"/>
    </source>
</evidence>
<evidence type="ECO:0000256" key="9">
    <source>
        <dbReference type="ARBA" id="ARBA00022777"/>
    </source>
</evidence>
<dbReference type="NCBIfam" id="TIGR00407">
    <property type="entry name" value="proA"/>
    <property type="match status" value="1"/>
</dbReference>
<evidence type="ECO:0000256" key="6">
    <source>
        <dbReference type="ARBA" id="ARBA00022650"/>
    </source>
</evidence>
<keyword evidence="13" id="KW-0511">Multifunctional enzyme</keyword>
<evidence type="ECO:0000256" key="4">
    <source>
        <dbReference type="ARBA" id="ARBA00009302"/>
    </source>
</evidence>
<comment type="similarity">
    <text evidence="4 16">In the N-terminal section; belongs to the glutamate 5-kinase family.</text>
</comment>
<dbReference type="UniPathway" id="UPA00098">
    <property type="reaction ID" value="UER00359"/>
</dbReference>
<dbReference type="HAMAP" id="MF_00412">
    <property type="entry name" value="ProA"/>
    <property type="match status" value="1"/>
</dbReference>
<dbReference type="STRING" id="225164.V4AZ87"/>
<dbReference type="InterPro" id="IPR036393">
    <property type="entry name" value="AceGlu_kinase-like_sf"/>
</dbReference>
<comment type="catalytic activity">
    <reaction evidence="14 16">
        <text>L-glutamate 5-semialdehyde + phosphate + NADP(+) = L-glutamyl 5-phosphate + NADPH + H(+)</text>
        <dbReference type="Rhea" id="RHEA:19541"/>
        <dbReference type="ChEBI" id="CHEBI:15378"/>
        <dbReference type="ChEBI" id="CHEBI:43474"/>
        <dbReference type="ChEBI" id="CHEBI:57783"/>
        <dbReference type="ChEBI" id="CHEBI:58066"/>
        <dbReference type="ChEBI" id="CHEBI:58274"/>
        <dbReference type="ChEBI" id="CHEBI:58349"/>
        <dbReference type="EC" id="1.2.1.41"/>
    </reaction>
</comment>
<evidence type="ECO:0000256" key="7">
    <source>
        <dbReference type="ARBA" id="ARBA00022679"/>
    </source>
</evidence>
<dbReference type="OrthoDB" id="1934954at2759"/>
<dbReference type="CDD" id="cd04256">
    <property type="entry name" value="AAK_P5CS_ProBA"/>
    <property type="match status" value="1"/>
</dbReference>
<dbReference type="InterPro" id="IPR016161">
    <property type="entry name" value="Ald_DH/histidinol_DH"/>
</dbReference>
<keyword evidence="9 16" id="KW-0418">Kinase</keyword>
<keyword evidence="12 16" id="KW-0560">Oxidoreductase</keyword>
<accession>V4AZ87</accession>
<dbReference type="PIRSF" id="PIRSF036429">
    <property type="entry name" value="P5C_syn"/>
    <property type="match status" value="1"/>
</dbReference>
<evidence type="ECO:0000256" key="5">
    <source>
        <dbReference type="ARBA" id="ARBA00022605"/>
    </source>
</evidence>
<evidence type="ECO:0000256" key="13">
    <source>
        <dbReference type="ARBA" id="ARBA00023268"/>
    </source>
</evidence>
<dbReference type="PRINTS" id="PR00474">
    <property type="entry name" value="GLU5KINASE"/>
</dbReference>
<dbReference type="InterPro" id="IPR001048">
    <property type="entry name" value="Asp/Glu/Uridylate_kinase"/>
</dbReference>
<dbReference type="Pfam" id="PF00171">
    <property type="entry name" value="Aldedh"/>
    <property type="match status" value="1"/>
</dbReference>
<evidence type="ECO:0000256" key="11">
    <source>
        <dbReference type="ARBA" id="ARBA00022857"/>
    </source>
</evidence>
<comment type="similarity">
    <text evidence="3 16">In the C-terminal section; belongs to the gamma-glutamyl phosphate reductase family.</text>
</comment>
<dbReference type="GO" id="GO:0055129">
    <property type="term" value="P:L-proline biosynthetic process"/>
    <property type="evidence" value="ECO:0007669"/>
    <property type="project" value="UniProtKB-UniRule"/>
</dbReference>
<dbReference type="HAMAP" id="MF_00456">
    <property type="entry name" value="ProB"/>
    <property type="match status" value="1"/>
</dbReference>
<dbReference type="InterPro" id="IPR001057">
    <property type="entry name" value="Glu/AcGlu_kinase"/>
</dbReference>
<dbReference type="SUPFAM" id="SSF53633">
    <property type="entry name" value="Carbamate kinase-like"/>
    <property type="match status" value="1"/>
</dbReference>
<dbReference type="Gene3D" id="3.40.1160.10">
    <property type="entry name" value="Acetylglutamate kinase-like"/>
    <property type="match status" value="1"/>
</dbReference>
<dbReference type="OMA" id="PPMFIVD"/>
<dbReference type="Gene3D" id="3.40.605.10">
    <property type="entry name" value="Aldehyde Dehydrogenase, Chain A, domain 1"/>
    <property type="match status" value="1"/>
</dbReference>
<dbReference type="Pfam" id="PF00696">
    <property type="entry name" value="AA_kinase"/>
    <property type="match status" value="1"/>
</dbReference>
<dbReference type="EMBL" id="KB200702">
    <property type="protein sequence ID" value="ESP00431.1"/>
    <property type="molecule type" value="Genomic_DNA"/>
</dbReference>
<evidence type="ECO:0000256" key="15">
    <source>
        <dbReference type="ARBA" id="ARBA00049141"/>
    </source>
</evidence>
<dbReference type="SUPFAM" id="SSF53720">
    <property type="entry name" value="ALDH-like"/>
    <property type="match status" value="1"/>
</dbReference>
<feature type="domain" description="Aldehyde dehydrogenase" evidence="17">
    <location>
        <begin position="343"/>
        <end position="650"/>
    </location>
</feature>
<dbReference type="InterPro" id="IPR016162">
    <property type="entry name" value="Ald_DH_N"/>
</dbReference>
<dbReference type="GeneID" id="20247307"/>
<protein>
    <recommendedName>
        <fullName evidence="16">Delta-1-pyrroline-5-carboxylate synthase</fullName>
    </recommendedName>
    <domain>
        <recommendedName>
            <fullName evidence="16">Glutamate 5-kinase</fullName>
            <shortName evidence="16">GK</shortName>
            <ecNumber evidence="16">2.7.2.11</ecNumber>
        </recommendedName>
        <alternativeName>
            <fullName evidence="16">Gamma-glutamyl kinase</fullName>
        </alternativeName>
    </domain>
    <domain>
        <recommendedName>
            <fullName evidence="16">Gamma-glutamyl phosphate reductase</fullName>
            <shortName evidence="16">GPR</shortName>
            <ecNumber evidence="16">1.2.1.41</ecNumber>
        </recommendedName>
        <alternativeName>
            <fullName evidence="16">Glutamate-5-semialdehyde dehydrogenase</fullName>
        </alternativeName>
        <alternativeName>
            <fullName evidence="16">Glutamyl-gamma-semialdehyde dehydrogenase</fullName>
        </alternativeName>
    </domain>
</protein>
<dbReference type="PANTHER" id="PTHR11063">
    <property type="entry name" value="GLUTAMATE SEMIALDEHYDE DEHYDROGENASE"/>
    <property type="match status" value="1"/>
</dbReference>
<dbReference type="InterPro" id="IPR019797">
    <property type="entry name" value="Glutamate_5-kinase_CS"/>
</dbReference>
<evidence type="ECO:0000256" key="3">
    <source>
        <dbReference type="ARBA" id="ARBA00006300"/>
    </source>
</evidence>
<evidence type="ECO:0000313" key="19">
    <source>
        <dbReference type="EMBL" id="ESP00431.1"/>
    </source>
</evidence>
<reference evidence="19 20" key="1">
    <citation type="journal article" date="2013" name="Nature">
        <title>Insights into bilaterian evolution from three spiralian genomes.</title>
        <authorList>
            <person name="Simakov O."/>
            <person name="Marletaz F."/>
            <person name="Cho S.J."/>
            <person name="Edsinger-Gonzales E."/>
            <person name="Havlak P."/>
            <person name="Hellsten U."/>
            <person name="Kuo D.H."/>
            <person name="Larsson T."/>
            <person name="Lv J."/>
            <person name="Arendt D."/>
            <person name="Savage R."/>
            <person name="Osoegawa K."/>
            <person name="de Jong P."/>
            <person name="Grimwood J."/>
            <person name="Chapman J.A."/>
            <person name="Shapiro H."/>
            <person name="Aerts A."/>
            <person name="Otillar R.P."/>
            <person name="Terry A.Y."/>
            <person name="Boore J.L."/>
            <person name="Grigoriev I.V."/>
            <person name="Lindberg D.R."/>
            <person name="Seaver E.C."/>
            <person name="Weisblat D.A."/>
            <person name="Putnam N.H."/>
            <person name="Rokhsar D.S."/>
        </authorList>
    </citation>
    <scope>NUCLEOTIDE SEQUENCE [LARGE SCALE GENOMIC DNA]</scope>
</reference>
<dbReference type="GO" id="GO:0005739">
    <property type="term" value="C:mitochondrion"/>
    <property type="evidence" value="ECO:0007669"/>
    <property type="project" value="UniProtKB-UniRule"/>
</dbReference>
<evidence type="ECO:0000256" key="14">
    <source>
        <dbReference type="ARBA" id="ARBA00049024"/>
    </source>
</evidence>
<dbReference type="FunFam" id="3.40.309.10:FF:000015">
    <property type="entry name" value="Delta-1-pyrroline-5-carboxylate synthase"/>
    <property type="match status" value="1"/>
</dbReference>
<dbReference type="InterPro" id="IPR016163">
    <property type="entry name" value="Ald_DH_C"/>
</dbReference>
<dbReference type="NCBIfam" id="TIGR01092">
    <property type="entry name" value="P5CS"/>
    <property type="match status" value="1"/>
</dbReference>
<dbReference type="PROSITE" id="PS01223">
    <property type="entry name" value="PROA"/>
    <property type="match status" value="1"/>
</dbReference>
<comment type="pathway">
    <text evidence="1 16">Amino-acid biosynthesis; L-proline biosynthesis; L-glutamate 5-semialdehyde from L-glutamate: step 2/2.</text>
</comment>
<dbReference type="InterPro" id="IPR020593">
    <property type="entry name" value="G-glutamylP_reductase_CS"/>
</dbReference>
<keyword evidence="5 16" id="KW-0028">Amino-acid biosynthesis</keyword>
<name>V4AZ87_LOTGI</name>
<keyword evidence="6 16" id="KW-0641">Proline biosynthesis</keyword>
<dbReference type="PANTHER" id="PTHR11063:SF8">
    <property type="entry name" value="DELTA-1-PYRROLINE-5-CARBOXYLATE SYNTHASE"/>
    <property type="match status" value="1"/>
</dbReference>
<organism evidence="19 20">
    <name type="scientific">Lottia gigantea</name>
    <name type="common">Giant owl limpet</name>
    <dbReference type="NCBI Taxonomy" id="225164"/>
    <lineage>
        <taxon>Eukaryota</taxon>
        <taxon>Metazoa</taxon>
        <taxon>Spiralia</taxon>
        <taxon>Lophotrochozoa</taxon>
        <taxon>Mollusca</taxon>
        <taxon>Gastropoda</taxon>
        <taxon>Patellogastropoda</taxon>
        <taxon>Lottioidea</taxon>
        <taxon>Lottiidae</taxon>
        <taxon>Lottia</taxon>
    </lineage>
</organism>
<comment type="pathway">
    <text evidence="2 16">Amino-acid biosynthesis; L-proline biosynthesis; L-glutamate 5-semialdehyde from L-glutamate: step 1/2.</text>
</comment>
<dbReference type="RefSeq" id="XP_009048879.1">
    <property type="nucleotide sequence ID" value="XM_009050631.1"/>
</dbReference>
<keyword evidence="8 16" id="KW-0547">Nucleotide-binding</keyword>
<feature type="domain" description="Aspartate/glutamate/uridylate kinase" evidence="18">
    <location>
        <begin position="62"/>
        <end position="314"/>
    </location>
</feature>
<keyword evidence="11 16" id="KW-0521">NADP</keyword>
<dbReference type="Gene3D" id="3.40.309.10">
    <property type="entry name" value="Aldehyde Dehydrogenase, Chain A, domain 2"/>
    <property type="match status" value="1"/>
</dbReference>
<dbReference type="NCBIfam" id="NF001221">
    <property type="entry name" value="PRK00197.1"/>
    <property type="match status" value="1"/>
</dbReference>
<keyword evidence="7 16" id="KW-0808">Transferase</keyword>
<comment type="catalytic activity">
    <reaction evidence="15 16">
        <text>L-glutamate + ATP = L-glutamyl 5-phosphate + ADP</text>
        <dbReference type="Rhea" id="RHEA:14877"/>
        <dbReference type="ChEBI" id="CHEBI:29985"/>
        <dbReference type="ChEBI" id="CHEBI:30616"/>
        <dbReference type="ChEBI" id="CHEBI:58274"/>
        <dbReference type="ChEBI" id="CHEBI:456216"/>
        <dbReference type="EC" id="2.7.2.11"/>
    </reaction>
</comment>
<dbReference type="InterPro" id="IPR005766">
    <property type="entry name" value="P5_carboxy_syn"/>
</dbReference>
<dbReference type="InterPro" id="IPR005715">
    <property type="entry name" value="Glu_5kinase/COase_Synthase"/>
</dbReference>
<dbReference type="NCBIfam" id="TIGR01027">
    <property type="entry name" value="proB"/>
    <property type="match status" value="1"/>
</dbReference>
<evidence type="ECO:0000256" key="1">
    <source>
        <dbReference type="ARBA" id="ARBA00004985"/>
    </source>
</evidence>
<gene>
    <name evidence="19" type="ORF">LOTGIDRAFT_225803</name>
</gene>